<evidence type="ECO:0000256" key="5">
    <source>
        <dbReference type="ARBA" id="ARBA00022741"/>
    </source>
</evidence>
<evidence type="ECO:0000256" key="1">
    <source>
        <dbReference type="ARBA" id="ARBA00001946"/>
    </source>
</evidence>
<dbReference type="PROSITE" id="PS51881">
    <property type="entry name" value="OCT"/>
    <property type="match status" value="1"/>
</dbReference>
<dbReference type="SUPFAM" id="SSF102741">
    <property type="entry name" value="Obg GTP-binding protein C-terminal domain"/>
    <property type="match status" value="1"/>
</dbReference>
<evidence type="ECO:0000259" key="12">
    <source>
        <dbReference type="PROSITE" id="PS51883"/>
    </source>
</evidence>
<dbReference type="PROSITE" id="PS00905">
    <property type="entry name" value="GTP1_OBG"/>
    <property type="match status" value="1"/>
</dbReference>
<evidence type="ECO:0000259" key="11">
    <source>
        <dbReference type="PROSITE" id="PS51881"/>
    </source>
</evidence>
<comment type="function">
    <text evidence="9">An essential GTPase which binds GTP, GDP and possibly (p)ppGpp with moderate affinity, with high nucleotide exchange rates and a fairly low GTP hydrolysis rate. Plays a role in control of the cell cycle, stress response, ribosome biogenesis and in those bacteria that undergo differentiation, in morphogenesis control.</text>
</comment>
<protein>
    <recommendedName>
        <fullName evidence="9">GTPase Obg</fullName>
        <ecNumber evidence="9">3.6.5.-</ecNumber>
    </recommendedName>
    <alternativeName>
        <fullName evidence="9">GTP-binding protein Obg</fullName>
    </alternativeName>
</protein>
<dbReference type="HAMAP" id="MF_01454">
    <property type="entry name" value="GTPase_Obg"/>
    <property type="match status" value="1"/>
</dbReference>
<dbReference type="NCBIfam" id="NF008956">
    <property type="entry name" value="PRK12299.1"/>
    <property type="match status" value="1"/>
</dbReference>
<dbReference type="PANTHER" id="PTHR11702">
    <property type="entry name" value="DEVELOPMENTALLY REGULATED GTP-BINDING PROTEIN-RELATED"/>
    <property type="match status" value="1"/>
</dbReference>
<evidence type="ECO:0000256" key="7">
    <source>
        <dbReference type="ARBA" id="ARBA00022842"/>
    </source>
</evidence>
<comment type="subunit">
    <text evidence="9">Monomer.</text>
</comment>
<feature type="binding site" evidence="9">
    <location>
        <position position="172"/>
    </location>
    <ligand>
        <name>Mg(2+)</name>
        <dbReference type="ChEBI" id="CHEBI:18420"/>
    </ligand>
</feature>
<feature type="binding site" evidence="9">
    <location>
        <begin position="310"/>
        <end position="312"/>
    </location>
    <ligand>
        <name>GTP</name>
        <dbReference type="ChEBI" id="CHEBI:37565"/>
    </ligand>
</feature>
<dbReference type="InterPro" id="IPR006073">
    <property type="entry name" value="GTP-bd"/>
</dbReference>
<evidence type="ECO:0000256" key="4">
    <source>
        <dbReference type="ARBA" id="ARBA00022723"/>
    </source>
</evidence>
<comment type="caution">
    <text evidence="9">Lacks conserved residue(s) required for the propagation of feature annotation.</text>
</comment>
<dbReference type="FunFam" id="2.70.210.12:FF:000001">
    <property type="entry name" value="GTPase Obg"/>
    <property type="match status" value="1"/>
</dbReference>
<keyword evidence="4 9" id="KW-0479">Metal-binding</keyword>
<dbReference type="SUPFAM" id="SSF82051">
    <property type="entry name" value="Obg GTP-binding protein N-terminal domain"/>
    <property type="match status" value="1"/>
</dbReference>
<dbReference type="Pfam" id="PF01018">
    <property type="entry name" value="GTP1_OBG"/>
    <property type="match status" value="1"/>
</dbReference>
<keyword evidence="14" id="KW-1185">Reference proteome</keyword>
<dbReference type="NCBIfam" id="NF008955">
    <property type="entry name" value="PRK12297.1"/>
    <property type="match status" value="1"/>
</dbReference>
<keyword evidence="5 9" id="KW-0547">Nucleotide-binding</keyword>
<dbReference type="NCBIfam" id="TIGR03595">
    <property type="entry name" value="Obg_CgtA_exten"/>
    <property type="match status" value="1"/>
</dbReference>
<comment type="similarity">
    <text evidence="2 9">Belongs to the TRAFAC class OBG-HflX-like GTPase superfamily. OBG GTPase family.</text>
</comment>
<comment type="cofactor">
    <cofactor evidence="1 9">
        <name>Mg(2+)</name>
        <dbReference type="ChEBI" id="CHEBI:18420"/>
    </cofactor>
</comment>
<dbReference type="NCBIfam" id="TIGR02729">
    <property type="entry name" value="Obg_CgtA"/>
    <property type="match status" value="1"/>
</dbReference>
<dbReference type="GO" id="GO:0000287">
    <property type="term" value="F:magnesium ion binding"/>
    <property type="evidence" value="ECO:0007669"/>
    <property type="project" value="InterPro"/>
</dbReference>
<organism evidence="13 14">
    <name type="scientific">Calorimonas adulescens</name>
    <dbReference type="NCBI Taxonomy" id="2606906"/>
    <lineage>
        <taxon>Bacteria</taxon>
        <taxon>Bacillati</taxon>
        <taxon>Bacillota</taxon>
        <taxon>Clostridia</taxon>
        <taxon>Thermoanaerobacterales</taxon>
        <taxon>Thermoanaerobacteraceae</taxon>
        <taxon>Calorimonas</taxon>
    </lineage>
</organism>
<dbReference type="InterPro" id="IPR031167">
    <property type="entry name" value="G_OBG"/>
</dbReference>
<feature type="binding site" evidence="9">
    <location>
        <begin position="281"/>
        <end position="284"/>
    </location>
    <ligand>
        <name>GTP</name>
        <dbReference type="ChEBI" id="CHEBI:37565"/>
    </ligand>
</feature>
<evidence type="ECO:0000256" key="3">
    <source>
        <dbReference type="ARBA" id="ARBA00022490"/>
    </source>
</evidence>
<dbReference type="PROSITE" id="PS51883">
    <property type="entry name" value="OBG"/>
    <property type="match status" value="1"/>
</dbReference>
<feature type="domain" description="OBG-type G" evidence="10">
    <location>
        <begin position="159"/>
        <end position="329"/>
    </location>
</feature>
<keyword evidence="8 9" id="KW-0342">GTP-binding</keyword>
<feature type="binding site" evidence="9">
    <location>
        <position position="192"/>
    </location>
    <ligand>
        <name>Mg(2+)</name>
        <dbReference type="ChEBI" id="CHEBI:18420"/>
    </ligand>
</feature>
<dbReference type="Proteomes" id="UP000322976">
    <property type="component" value="Unassembled WGS sequence"/>
</dbReference>
<comment type="subcellular location">
    <subcellularLocation>
        <location evidence="9">Cytoplasm</location>
    </subcellularLocation>
</comment>
<evidence type="ECO:0000256" key="9">
    <source>
        <dbReference type="HAMAP-Rule" id="MF_01454"/>
    </source>
</evidence>
<keyword evidence="6 9" id="KW-0378">Hydrolase</keyword>
<evidence type="ECO:0000313" key="13">
    <source>
        <dbReference type="EMBL" id="TZE82232.1"/>
    </source>
</evidence>
<evidence type="ECO:0000313" key="14">
    <source>
        <dbReference type="Proteomes" id="UP000322976"/>
    </source>
</evidence>
<proteinExistence type="inferred from homology"/>
<dbReference type="Gene3D" id="2.70.210.12">
    <property type="entry name" value="GTP1/OBG domain"/>
    <property type="match status" value="1"/>
</dbReference>
<dbReference type="InterPro" id="IPR015349">
    <property type="entry name" value="OCT_dom"/>
</dbReference>
<dbReference type="InterPro" id="IPR045086">
    <property type="entry name" value="OBG_GTPase"/>
</dbReference>
<dbReference type="Pfam" id="PF09269">
    <property type="entry name" value="DUF1967"/>
    <property type="match status" value="1"/>
</dbReference>
<dbReference type="AlphaFoldDB" id="A0A5D8QCH3"/>
<gene>
    <name evidence="13" type="primary">obgE</name>
    <name evidence="9" type="synonym">obg</name>
    <name evidence="13" type="ORF">FWJ32_05590</name>
</gene>
<feature type="domain" description="Obg" evidence="12">
    <location>
        <begin position="1"/>
        <end position="158"/>
    </location>
</feature>
<reference evidence="13 14" key="1">
    <citation type="submission" date="2019-08" db="EMBL/GenBank/DDBJ databases">
        <title>Calorimonas adulescens gen. nov., sp. nov., an anaerobic thermophilic bacterium from Sakhalin hot spring.</title>
        <authorList>
            <person name="Khomyakova M.A."/>
            <person name="Merkel A.Y."/>
            <person name="Novikov A."/>
            <person name="Bonch-Osmolovskaya E.A."/>
            <person name="Slobodkin A.I."/>
        </authorList>
    </citation>
    <scope>NUCLEOTIDE SEQUENCE [LARGE SCALE GENOMIC DNA]</scope>
    <source>
        <strain evidence="13 14">A05MB</strain>
    </source>
</reference>
<evidence type="ECO:0000259" key="10">
    <source>
        <dbReference type="PROSITE" id="PS51710"/>
    </source>
</evidence>
<name>A0A5D8QCH3_9THEO</name>
<sequence>MFVDRARIYVKAGDGGNGVISFRREKFVAYGGPDGGDGGNGGDIILMADPNLKTLMDFKYRQHYKAQNGGNGMGGNKHGRDGEDLVIKVPVGTVLKDPDTGDVLYDLARPGQRVIAAQGGKGGRGNARFKSSTLRTPHFAESGDPGVERWLILELKLLADVGLIGFPNAGKSTLLSVLTKARPKIADYPFTTVTPNLGVCYYNDTSFVIADIPGLIEGAHVGVGLGHEFLRHIERTRLLLHLVDVSGMEGRDPVEDFEKVNKELELYNEDLSKKNQLVVATKLDIVEDRTIYERFKKEIESKGYRVFGISSVTTEGVDELLKEVSTFFKDEKKEDIPQEDEIVTLPPPIKETKEIDIEIDGNTFKLSGAMIDRILKRVNLTDEDSLRYFQNTLLKYGILEELKNMGLKNGDYISVRGFEFEYIE</sequence>
<dbReference type="Pfam" id="PF01926">
    <property type="entry name" value="MMR_HSR1"/>
    <property type="match status" value="1"/>
</dbReference>
<feature type="domain" description="OCT" evidence="11">
    <location>
        <begin position="349"/>
        <end position="424"/>
    </location>
</feature>
<comment type="caution">
    <text evidence="13">The sequence shown here is derived from an EMBL/GenBank/DDBJ whole genome shotgun (WGS) entry which is preliminary data.</text>
</comment>
<feature type="binding site" evidence="9">
    <location>
        <begin position="165"/>
        <end position="172"/>
    </location>
    <ligand>
        <name>GTP</name>
        <dbReference type="ChEBI" id="CHEBI:37565"/>
    </ligand>
</feature>
<keyword evidence="7 9" id="KW-0460">Magnesium</keyword>
<dbReference type="PRINTS" id="PR00326">
    <property type="entry name" value="GTP1OBG"/>
</dbReference>
<dbReference type="Gene3D" id="3.40.50.300">
    <property type="entry name" value="P-loop containing nucleotide triphosphate hydrolases"/>
    <property type="match status" value="1"/>
</dbReference>
<evidence type="ECO:0000256" key="2">
    <source>
        <dbReference type="ARBA" id="ARBA00007699"/>
    </source>
</evidence>
<dbReference type="Gene3D" id="3.30.300.350">
    <property type="entry name" value="GTP-binding protein OBG, C-terminal domain"/>
    <property type="match status" value="1"/>
</dbReference>
<feature type="binding site" evidence="9">
    <location>
        <begin position="211"/>
        <end position="214"/>
    </location>
    <ligand>
        <name>GTP</name>
        <dbReference type="ChEBI" id="CHEBI:37565"/>
    </ligand>
</feature>
<dbReference type="GO" id="GO:0005525">
    <property type="term" value="F:GTP binding"/>
    <property type="evidence" value="ECO:0007669"/>
    <property type="project" value="UniProtKB-UniRule"/>
</dbReference>
<dbReference type="PANTHER" id="PTHR11702:SF31">
    <property type="entry name" value="MITOCHONDRIAL RIBOSOME-ASSOCIATED GTPASE 2"/>
    <property type="match status" value="1"/>
</dbReference>
<dbReference type="SUPFAM" id="SSF52540">
    <property type="entry name" value="P-loop containing nucleoside triphosphate hydrolases"/>
    <property type="match status" value="1"/>
</dbReference>
<dbReference type="GO" id="GO:0042254">
    <property type="term" value="P:ribosome biogenesis"/>
    <property type="evidence" value="ECO:0007669"/>
    <property type="project" value="UniProtKB-UniRule"/>
</dbReference>
<accession>A0A5D8QCH3</accession>
<dbReference type="InterPro" id="IPR006169">
    <property type="entry name" value="GTP1_OBG_dom"/>
</dbReference>
<dbReference type="InterPro" id="IPR014100">
    <property type="entry name" value="GTP-bd_Obg/CgtA"/>
</dbReference>
<evidence type="ECO:0000256" key="6">
    <source>
        <dbReference type="ARBA" id="ARBA00022801"/>
    </source>
</evidence>
<dbReference type="CDD" id="cd01898">
    <property type="entry name" value="Obg"/>
    <property type="match status" value="1"/>
</dbReference>
<keyword evidence="3 9" id="KW-0963">Cytoplasm</keyword>
<dbReference type="NCBIfam" id="NF008954">
    <property type="entry name" value="PRK12296.1"/>
    <property type="match status" value="1"/>
</dbReference>
<evidence type="ECO:0000256" key="8">
    <source>
        <dbReference type="ARBA" id="ARBA00023134"/>
    </source>
</evidence>
<dbReference type="InterPro" id="IPR036726">
    <property type="entry name" value="GTP1_OBG_dom_sf"/>
</dbReference>
<dbReference type="EMBL" id="VTPS01000007">
    <property type="protein sequence ID" value="TZE82232.1"/>
    <property type="molecule type" value="Genomic_DNA"/>
</dbReference>
<dbReference type="InterPro" id="IPR027417">
    <property type="entry name" value="P-loop_NTPase"/>
</dbReference>
<dbReference type="PROSITE" id="PS51710">
    <property type="entry name" value="G_OBG"/>
    <property type="match status" value="1"/>
</dbReference>
<dbReference type="InterPro" id="IPR036346">
    <property type="entry name" value="GTP-bd_prot_GTP1/OBG_C_sf"/>
</dbReference>
<dbReference type="EC" id="3.6.5.-" evidence="9"/>
<dbReference type="RefSeq" id="WP_149544991.1">
    <property type="nucleotide sequence ID" value="NZ_VTPS01000007.1"/>
</dbReference>
<dbReference type="GO" id="GO:0005737">
    <property type="term" value="C:cytoplasm"/>
    <property type="evidence" value="ECO:0007669"/>
    <property type="project" value="UniProtKB-SubCell"/>
</dbReference>
<dbReference type="GO" id="GO:0003924">
    <property type="term" value="F:GTPase activity"/>
    <property type="evidence" value="ECO:0007669"/>
    <property type="project" value="UniProtKB-UniRule"/>
</dbReference>
<dbReference type="InterPro" id="IPR006074">
    <property type="entry name" value="GTP1-OBG_CS"/>
</dbReference>